<dbReference type="Proteomes" id="UP000232003">
    <property type="component" value="Chromosome"/>
</dbReference>
<dbReference type="EMBL" id="CP024785">
    <property type="protein sequence ID" value="AUB37401.1"/>
    <property type="molecule type" value="Genomic_DNA"/>
</dbReference>
<keyword evidence="2" id="KW-1185">Reference proteome</keyword>
<organism evidence="1 2">
    <name type="scientific">Nostoc flagelliforme CCNUN1</name>
    <dbReference type="NCBI Taxonomy" id="2038116"/>
    <lineage>
        <taxon>Bacteria</taxon>
        <taxon>Bacillati</taxon>
        <taxon>Cyanobacteriota</taxon>
        <taxon>Cyanophyceae</taxon>
        <taxon>Nostocales</taxon>
        <taxon>Nostocaceae</taxon>
        <taxon>Nostoc</taxon>
    </lineage>
</organism>
<dbReference type="KEGG" id="nfl:COO91_03346"/>
<proteinExistence type="predicted"/>
<accession>A0A2K8SPQ0</accession>
<reference evidence="1 2" key="1">
    <citation type="submission" date="2017-11" db="EMBL/GenBank/DDBJ databases">
        <title>Complete genome of a free-living desiccation-tolerant cyanobacterium and its photosynthetic adaptation to extreme terrestrial habitat.</title>
        <authorList>
            <person name="Shang J."/>
        </authorList>
    </citation>
    <scope>NUCLEOTIDE SEQUENCE [LARGE SCALE GENOMIC DNA]</scope>
    <source>
        <strain evidence="1 2">CCNUN1</strain>
    </source>
</reference>
<gene>
    <name evidence="1" type="ORF">COO91_03346</name>
</gene>
<dbReference type="AlphaFoldDB" id="A0A2K8SPQ0"/>
<evidence type="ECO:0000313" key="1">
    <source>
        <dbReference type="EMBL" id="AUB37401.1"/>
    </source>
</evidence>
<name>A0A2K8SPQ0_9NOSO</name>
<evidence type="ECO:0000313" key="2">
    <source>
        <dbReference type="Proteomes" id="UP000232003"/>
    </source>
</evidence>
<sequence length="47" mass="5495">MGGSRSVFLIAIKFTTLRHFYAEADHVCDRLVQNLISFRYEDALNIY</sequence>
<protein>
    <submittedName>
        <fullName evidence="1">Uncharacterized protein</fullName>
    </submittedName>
</protein>